<dbReference type="GO" id="GO:0008817">
    <property type="term" value="F:corrinoid adenosyltransferase activity"/>
    <property type="evidence" value="ECO:0007669"/>
    <property type="project" value="TreeGrafter"/>
</dbReference>
<dbReference type="Pfam" id="PF01923">
    <property type="entry name" value="Cob_adeno_trans"/>
    <property type="match status" value="1"/>
</dbReference>
<dbReference type="FunFam" id="1.20.1200.10:FF:000001">
    <property type="entry name" value="Cob(I)yrinic acid a,c-diamide adenosyltransferase"/>
    <property type="match status" value="1"/>
</dbReference>
<dbReference type="KEGG" id="btab:109038760"/>
<feature type="domain" description="Cobalamin adenosyltransferase-like" evidence="11">
    <location>
        <begin position="30"/>
        <end position="199"/>
    </location>
</feature>
<evidence type="ECO:0000259" key="11">
    <source>
        <dbReference type="Pfam" id="PF01923"/>
    </source>
</evidence>
<gene>
    <name evidence="12" type="ORF">BEMITA_LOCUS466</name>
</gene>
<evidence type="ECO:0000256" key="8">
    <source>
        <dbReference type="ARBA" id="ARBA00071654"/>
    </source>
</evidence>
<evidence type="ECO:0000256" key="6">
    <source>
        <dbReference type="ARBA" id="ARBA00051988"/>
    </source>
</evidence>
<dbReference type="EMBL" id="OU963862">
    <property type="protein sequence ID" value="CAH0380750.1"/>
    <property type="molecule type" value="Genomic_DNA"/>
</dbReference>
<proteinExistence type="inferred from homology"/>
<dbReference type="PANTHER" id="PTHR12213:SF0">
    <property type="entry name" value="CORRINOID ADENOSYLTRANSFERASE MMAB"/>
    <property type="match status" value="1"/>
</dbReference>
<protein>
    <recommendedName>
        <fullName evidence="8">Corrinoid adenosyltransferase MMAB</fullName>
    </recommendedName>
    <alternativeName>
        <fullName evidence="9">ATP:co(I)rrinoid adenosyltransferase MMAB</fullName>
    </alternativeName>
</protein>
<keyword evidence="13" id="KW-1185">Reference proteome</keyword>
<dbReference type="InterPro" id="IPR036451">
    <property type="entry name" value="CblAdoTrfase-like_sf"/>
</dbReference>
<evidence type="ECO:0000256" key="1">
    <source>
        <dbReference type="ARBA" id="ARBA00007487"/>
    </source>
</evidence>
<dbReference type="GO" id="GO:0005524">
    <property type="term" value="F:ATP binding"/>
    <property type="evidence" value="ECO:0007669"/>
    <property type="project" value="UniProtKB-UniRule"/>
</dbReference>
<evidence type="ECO:0000256" key="3">
    <source>
        <dbReference type="ARBA" id="ARBA00022679"/>
    </source>
</evidence>
<organism evidence="12 13">
    <name type="scientific">Bemisia tabaci</name>
    <name type="common">Sweetpotato whitefly</name>
    <name type="synonym">Aleurodes tabaci</name>
    <dbReference type="NCBI Taxonomy" id="7038"/>
    <lineage>
        <taxon>Eukaryota</taxon>
        <taxon>Metazoa</taxon>
        <taxon>Ecdysozoa</taxon>
        <taxon>Arthropoda</taxon>
        <taxon>Hexapoda</taxon>
        <taxon>Insecta</taxon>
        <taxon>Pterygota</taxon>
        <taxon>Neoptera</taxon>
        <taxon>Paraneoptera</taxon>
        <taxon>Hemiptera</taxon>
        <taxon>Sternorrhyncha</taxon>
        <taxon>Aleyrodoidea</taxon>
        <taxon>Aleyrodidae</taxon>
        <taxon>Aleyrodinae</taxon>
        <taxon>Bemisia</taxon>
    </lineage>
</organism>
<dbReference type="PANTHER" id="PTHR12213">
    <property type="entry name" value="CORRINOID ADENOSYLTRANSFERASE"/>
    <property type="match status" value="1"/>
</dbReference>
<dbReference type="GO" id="GO:0009235">
    <property type="term" value="P:cobalamin metabolic process"/>
    <property type="evidence" value="ECO:0007669"/>
    <property type="project" value="UniProtKB-ARBA"/>
</dbReference>
<keyword evidence="3 10" id="KW-0808">Transferase</keyword>
<sequence length="227" mass="25760">MEILTKVMRLQTKFRPLLTRSCSKNSFAFSRDGDEGFSSIDGVRISKDSHILEAVGTTEELSCFLGLAREYAVDNKHPYSDKITRIQTMLVDISADIMKIPSLGDNHDSKQEEKSLITSCNTKELEEWIEEYSKHLPPLENHILPDGGKSCTTLHIARVVCRRAERSVTPLVREKRLGKEILIYFNRLADFLLTVSRYAAKVEGKVENIYTPVSSPKEKDKEQAKQA</sequence>
<dbReference type="OrthoDB" id="549173at2759"/>
<keyword evidence="4 10" id="KW-0547">Nucleotide-binding</keyword>
<evidence type="ECO:0000256" key="4">
    <source>
        <dbReference type="ARBA" id="ARBA00022741"/>
    </source>
</evidence>
<comment type="subunit">
    <text evidence="2">Homotrimer.</text>
</comment>
<evidence type="ECO:0000313" key="13">
    <source>
        <dbReference type="Proteomes" id="UP001152759"/>
    </source>
</evidence>
<accession>A0A9P0EVR1</accession>
<evidence type="ECO:0000313" key="12">
    <source>
        <dbReference type="EMBL" id="CAH0380750.1"/>
    </source>
</evidence>
<evidence type="ECO:0000256" key="2">
    <source>
        <dbReference type="ARBA" id="ARBA00011233"/>
    </source>
</evidence>
<dbReference type="NCBIfam" id="TIGR00636">
    <property type="entry name" value="PduO_Nterm"/>
    <property type="match status" value="1"/>
</dbReference>
<evidence type="ECO:0000256" key="7">
    <source>
        <dbReference type="ARBA" id="ARBA00056747"/>
    </source>
</evidence>
<dbReference type="Proteomes" id="UP001152759">
    <property type="component" value="Chromosome 1"/>
</dbReference>
<dbReference type="InterPro" id="IPR029499">
    <property type="entry name" value="PduO-typ"/>
</dbReference>
<evidence type="ECO:0000256" key="10">
    <source>
        <dbReference type="RuleBase" id="RU366026"/>
    </source>
</evidence>
<dbReference type="Gene3D" id="1.20.1200.10">
    <property type="entry name" value="Cobalamin adenosyltransferase-like"/>
    <property type="match status" value="1"/>
</dbReference>
<dbReference type="InterPro" id="IPR016030">
    <property type="entry name" value="CblAdoTrfase-like"/>
</dbReference>
<reference evidence="12" key="1">
    <citation type="submission" date="2021-12" db="EMBL/GenBank/DDBJ databases">
        <authorList>
            <person name="King R."/>
        </authorList>
    </citation>
    <scope>NUCLEOTIDE SEQUENCE</scope>
</reference>
<keyword evidence="5 10" id="KW-0067">ATP-binding</keyword>
<comment type="similarity">
    <text evidence="1 10">Belongs to the Cob(I)alamin adenosyltransferase family.</text>
</comment>
<dbReference type="AlphaFoldDB" id="A0A9P0EVR1"/>
<name>A0A9P0EVR1_BEMTA</name>
<evidence type="ECO:0000256" key="9">
    <source>
        <dbReference type="ARBA" id="ARBA00075216"/>
    </source>
</evidence>
<dbReference type="SUPFAM" id="SSF89028">
    <property type="entry name" value="Cobalamin adenosyltransferase-like"/>
    <property type="match status" value="1"/>
</dbReference>
<comment type="catalytic activity">
    <reaction evidence="6">
        <text>cob(I)alamin-[corrinoid adenosyltransferase] + ATP = apo-[corrinoid adenosyltransferase] + adenosylcob(III)alamin + triphosphate</text>
        <dbReference type="Rhea" id="RHEA:56796"/>
        <dbReference type="Rhea" id="RHEA-COMP:14743"/>
        <dbReference type="Rhea" id="RHEA-COMP:14744"/>
        <dbReference type="ChEBI" id="CHEBI:18036"/>
        <dbReference type="ChEBI" id="CHEBI:18408"/>
        <dbReference type="ChEBI" id="CHEBI:30616"/>
        <dbReference type="ChEBI" id="CHEBI:60488"/>
        <dbReference type="ChEBI" id="CHEBI:83228"/>
    </reaction>
    <physiologicalReaction direction="left-to-right" evidence="6">
        <dbReference type="Rhea" id="RHEA:56797"/>
    </physiologicalReaction>
</comment>
<comment type="function">
    <text evidence="7">Converts cob(I)alamin to adenosylcobalamin (adenosylcob(III)alamin), a coenzyme for methylmalonyl-CoA mutase, therefore participates in the final step of the vitamin B12 conversion. Generates adenosylcobalamin (AdoCbl) and directly delivers the cofactor to MUT in a transfer that is stimulated by ATP-binding to MMAB and gated by MMAA.</text>
</comment>
<evidence type="ECO:0000256" key="5">
    <source>
        <dbReference type="ARBA" id="ARBA00022840"/>
    </source>
</evidence>